<protein>
    <recommendedName>
        <fullName evidence="4">SAM-dependent methyltransferase</fullName>
    </recommendedName>
</protein>
<dbReference type="EMBL" id="JBHSQJ010000046">
    <property type="protein sequence ID" value="MFC5907921.1"/>
    <property type="molecule type" value="Genomic_DNA"/>
</dbReference>
<dbReference type="Proteomes" id="UP001596174">
    <property type="component" value="Unassembled WGS sequence"/>
</dbReference>
<organism evidence="2 3">
    <name type="scientific">Streptacidiphilus monticola</name>
    <dbReference type="NCBI Taxonomy" id="2161674"/>
    <lineage>
        <taxon>Bacteria</taxon>
        <taxon>Bacillati</taxon>
        <taxon>Actinomycetota</taxon>
        <taxon>Actinomycetes</taxon>
        <taxon>Kitasatosporales</taxon>
        <taxon>Streptomycetaceae</taxon>
        <taxon>Streptacidiphilus</taxon>
    </lineage>
</organism>
<feature type="region of interest" description="Disordered" evidence="1">
    <location>
        <begin position="1"/>
        <end position="30"/>
    </location>
</feature>
<evidence type="ECO:0000313" key="3">
    <source>
        <dbReference type="Proteomes" id="UP001596174"/>
    </source>
</evidence>
<keyword evidence="3" id="KW-1185">Reference proteome</keyword>
<name>A0ABW1FZT4_9ACTN</name>
<sequence>MHQPDPTPTSDSSSPLVPRQRRGRHRRSDTTALLGPVPLSVWLTDPLTGCCPRCDRPTETACARRLPADLARQLVEAFSKPGDIVFIPDIGNALAVIAACHAGRKTLAVSGHPAHGRRVQQQLAEQAPGAEALAILRTASGPEQLLAQADRIGERAALALLAPHTPATTTELAGLLASAHRALLPGGTAVICSRQTPAQDTLGMHVAYAQAAGFIYLQHIAAVEAHAEGTELVPHERRDYHGPECACEDRRPTSAARRVVHFDVLVLHRP</sequence>
<evidence type="ECO:0000313" key="2">
    <source>
        <dbReference type="EMBL" id="MFC5907921.1"/>
    </source>
</evidence>
<evidence type="ECO:0008006" key="4">
    <source>
        <dbReference type="Google" id="ProtNLM"/>
    </source>
</evidence>
<dbReference type="RefSeq" id="WP_380582827.1">
    <property type="nucleotide sequence ID" value="NZ_JBHSQJ010000046.1"/>
</dbReference>
<evidence type="ECO:0000256" key="1">
    <source>
        <dbReference type="SAM" id="MobiDB-lite"/>
    </source>
</evidence>
<proteinExistence type="predicted"/>
<gene>
    <name evidence="2" type="ORF">ACFP3V_11925</name>
</gene>
<comment type="caution">
    <text evidence="2">The sequence shown here is derived from an EMBL/GenBank/DDBJ whole genome shotgun (WGS) entry which is preliminary data.</text>
</comment>
<reference evidence="3" key="1">
    <citation type="journal article" date="2019" name="Int. J. Syst. Evol. Microbiol.">
        <title>The Global Catalogue of Microorganisms (GCM) 10K type strain sequencing project: providing services to taxonomists for standard genome sequencing and annotation.</title>
        <authorList>
            <consortium name="The Broad Institute Genomics Platform"/>
            <consortium name="The Broad Institute Genome Sequencing Center for Infectious Disease"/>
            <person name="Wu L."/>
            <person name="Ma J."/>
        </authorList>
    </citation>
    <scope>NUCLEOTIDE SEQUENCE [LARGE SCALE GENOMIC DNA]</scope>
    <source>
        <strain evidence="3">JCM 4816</strain>
    </source>
</reference>
<accession>A0ABW1FZT4</accession>